<keyword evidence="3" id="KW-1185">Reference proteome</keyword>
<dbReference type="InterPro" id="IPR052986">
    <property type="entry name" value="VLIG_GTPase"/>
</dbReference>
<dbReference type="PANTHER" id="PTHR14819:SF9">
    <property type="entry name" value="UP-REGULATOR OF CELL PROLIFERATION-LIKE"/>
    <property type="match status" value="1"/>
</dbReference>
<dbReference type="InterPro" id="IPR036116">
    <property type="entry name" value="FN3_sf"/>
</dbReference>
<sequence length="432" mass="50075">MEDPDERETRYVHKHEERTEAIPVPENFEYVSEDPTSVSLSWQPLQKMDPSSYNFTVILYKNAEETQSATVKSAVTTTVMRNLLPATEYKAELNIKLNNGQLSEAAVLIIYTKPLPPENLQIKKIGATTVCLTWTNPNTDDRIKHRIEVICIGSNESTPVKITQCTNINIESVLMELGLHSHLRDKLTLNFRNSLVAEAYSKLCAKFNTWEWAFKKHMIDWYTKSENKISNTGALSVQSMDALNIDCTLVDLKYEFADELDKEEKIIFDQIQQYFESEEEHVHLVENHKEDFLNSARGLRREIETDLSNKLENAVLIQKGTEKVEQIKQQQRDTMKTKVHSLISDFRNRRNNLSESELNEEFKKLWDDIVKKYSFSALPRQDMVKEIYRLLHNNLEMKVHPVKLVEMTMLNILPLHIGRKAFVTTAGNQVKN</sequence>
<organism evidence="2 3">
    <name type="scientific">Cirrhinus molitorella</name>
    <name type="common">mud carp</name>
    <dbReference type="NCBI Taxonomy" id="172907"/>
    <lineage>
        <taxon>Eukaryota</taxon>
        <taxon>Metazoa</taxon>
        <taxon>Chordata</taxon>
        <taxon>Craniata</taxon>
        <taxon>Vertebrata</taxon>
        <taxon>Euteleostomi</taxon>
        <taxon>Actinopterygii</taxon>
        <taxon>Neopterygii</taxon>
        <taxon>Teleostei</taxon>
        <taxon>Ostariophysi</taxon>
        <taxon>Cypriniformes</taxon>
        <taxon>Cyprinidae</taxon>
        <taxon>Labeoninae</taxon>
        <taxon>Labeonini</taxon>
        <taxon>Cirrhinus</taxon>
    </lineage>
</organism>
<comment type="caution">
    <text evidence="2">The sequence shown here is derived from an EMBL/GenBank/DDBJ whole genome shotgun (WGS) entry which is preliminary data.</text>
</comment>
<evidence type="ECO:0000313" key="2">
    <source>
        <dbReference type="EMBL" id="KAK2887554.1"/>
    </source>
</evidence>
<dbReference type="SMART" id="SM00060">
    <property type="entry name" value="FN3"/>
    <property type="match status" value="2"/>
</dbReference>
<evidence type="ECO:0000313" key="3">
    <source>
        <dbReference type="Proteomes" id="UP001187343"/>
    </source>
</evidence>
<feature type="domain" description="Fibronectin type-III" evidence="1">
    <location>
        <begin position="24"/>
        <end position="115"/>
    </location>
</feature>
<reference evidence="2" key="1">
    <citation type="submission" date="2023-08" db="EMBL/GenBank/DDBJ databases">
        <title>Chromosome-level Genome Assembly of mud carp (Cirrhinus molitorella).</title>
        <authorList>
            <person name="Liu H."/>
        </authorList>
    </citation>
    <scope>NUCLEOTIDE SEQUENCE</scope>
    <source>
        <strain evidence="2">Prfri</strain>
        <tissue evidence="2">Muscle</tissue>
    </source>
</reference>
<dbReference type="Proteomes" id="UP001187343">
    <property type="component" value="Unassembled WGS sequence"/>
</dbReference>
<dbReference type="InterPro" id="IPR003961">
    <property type="entry name" value="FN3_dom"/>
</dbReference>
<evidence type="ECO:0000259" key="1">
    <source>
        <dbReference type="PROSITE" id="PS50853"/>
    </source>
</evidence>
<accession>A0AA88TJ53</accession>
<dbReference type="CDD" id="cd00063">
    <property type="entry name" value="FN3"/>
    <property type="match status" value="2"/>
</dbReference>
<dbReference type="EMBL" id="JAUYZG010000015">
    <property type="protein sequence ID" value="KAK2887554.1"/>
    <property type="molecule type" value="Genomic_DNA"/>
</dbReference>
<name>A0AA88TJ53_9TELE</name>
<dbReference type="Pfam" id="PF00041">
    <property type="entry name" value="fn3"/>
    <property type="match status" value="1"/>
</dbReference>
<protein>
    <recommendedName>
        <fullName evidence="1">Fibronectin type-III domain-containing protein</fullName>
    </recommendedName>
</protein>
<dbReference type="PROSITE" id="PS50853">
    <property type="entry name" value="FN3"/>
    <property type="match status" value="1"/>
</dbReference>
<dbReference type="Gene3D" id="2.60.40.10">
    <property type="entry name" value="Immunoglobulins"/>
    <property type="match status" value="2"/>
</dbReference>
<dbReference type="PANTHER" id="PTHR14819">
    <property type="entry name" value="GTP-BINDING"/>
    <property type="match status" value="1"/>
</dbReference>
<dbReference type="SUPFAM" id="SSF49265">
    <property type="entry name" value="Fibronectin type III"/>
    <property type="match status" value="1"/>
</dbReference>
<dbReference type="InterPro" id="IPR058641">
    <property type="entry name" value="GVIN1_dom"/>
</dbReference>
<gene>
    <name evidence="2" type="ORF">Q8A67_015782</name>
</gene>
<proteinExistence type="predicted"/>
<dbReference type="AlphaFoldDB" id="A0AA88TJ53"/>
<dbReference type="InterPro" id="IPR013783">
    <property type="entry name" value="Ig-like_fold"/>
</dbReference>
<dbReference type="Pfam" id="PF25974">
    <property type="entry name" value="URGCP_9th"/>
    <property type="match status" value="1"/>
</dbReference>